<comment type="similarity">
    <text evidence="3">Belongs to the alpha-ketoglutarate dehydrogenase family.</text>
</comment>
<dbReference type="InterPro" id="IPR032106">
    <property type="entry name" value="2-oxogl_dehyd_N"/>
</dbReference>
<dbReference type="Pfam" id="PF00676">
    <property type="entry name" value="E1_dh"/>
    <property type="match status" value="1"/>
</dbReference>
<dbReference type="OrthoDB" id="9759785at2"/>
<dbReference type="Proteomes" id="UP000245076">
    <property type="component" value="Unassembled WGS sequence"/>
</dbReference>
<dbReference type="AlphaFoldDB" id="A0A2P2D2A4"/>
<dbReference type="SMART" id="SM00861">
    <property type="entry name" value="Transket_pyr"/>
    <property type="match status" value="1"/>
</dbReference>
<dbReference type="SUPFAM" id="SSF52518">
    <property type="entry name" value="Thiamin diphosphate-binding fold (THDP-binding)"/>
    <property type="match status" value="2"/>
</dbReference>
<proteinExistence type="inferred from homology"/>
<dbReference type="InterPro" id="IPR001017">
    <property type="entry name" value="DH_E1"/>
</dbReference>
<gene>
    <name evidence="9" type="primary">sucA</name>
    <name evidence="9" type="ORF">LPTSP1_17680</name>
</gene>
<keyword evidence="6" id="KW-0786">Thiamine pyrophosphate</keyword>
<dbReference type="NCBIfam" id="NF006914">
    <property type="entry name" value="PRK09404.1"/>
    <property type="match status" value="1"/>
</dbReference>
<keyword evidence="10" id="KW-1185">Reference proteome</keyword>
<evidence type="ECO:0000256" key="4">
    <source>
        <dbReference type="ARBA" id="ARBA00012280"/>
    </source>
</evidence>
<evidence type="ECO:0000256" key="5">
    <source>
        <dbReference type="ARBA" id="ARBA00023002"/>
    </source>
</evidence>
<evidence type="ECO:0000256" key="1">
    <source>
        <dbReference type="ARBA" id="ARBA00001964"/>
    </source>
</evidence>
<dbReference type="Gene3D" id="3.40.50.12470">
    <property type="match status" value="1"/>
</dbReference>
<dbReference type="InterPro" id="IPR031717">
    <property type="entry name" value="ODO-1/KGD_C"/>
</dbReference>
<protein>
    <recommendedName>
        <fullName evidence="4">oxoglutarate dehydrogenase (succinyl-transferring)</fullName>
        <ecNumber evidence="4">1.2.4.2</ecNumber>
    </recommendedName>
</protein>
<dbReference type="GO" id="GO:0005829">
    <property type="term" value="C:cytosol"/>
    <property type="evidence" value="ECO:0007669"/>
    <property type="project" value="TreeGrafter"/>
</dbReference>
<dbReference type="Pfam" id="PF02779">
    <property type="entry name" value="Transket_pyr"/>
    <property type="match status" value="1"/>
</dbReference>
<dbReference type="PIRSF" id="PIRSF000157">
    <property type="entry name" value="Oxoglu_dh_E1"/>
    <property type="match status" value="1"/>
</dbReference>
<dbReference type="NCBIfam" id="NF008907">
    <property type="entry name" value="PRK12270.1"/>
    <property type="match status" value="1"/>
</dbReference>
<dbReference type="EC" id="1.2.4.2" evidence="4"/>
<accession>A0A2P2D2A4</accession>
<comment type="caution">
    <text evidence="9">The sequence shown here is derived from an EMBL/GenBank/DDBJ whole genome shotgun (WGS) entry which is preliminary data.</text>
</comment>
<evidence type="ECO:0000256" key="7">
    <source>
        <dbReference type="SAM" id="MobiDB-lite"/>
    </source>
</evidence>
<dbReference type="InterPro" id="IPR042179">
    <property type="entry name" value="KGD_C_sf"/>
</dbReference>
<organism evidence="9 10">
    <name type="scientific">Leptospira johnsonii</name>
    <dbReference type="NCBI Taxonomy" id="1917820"/>
    <lineage>
        <taxon>Bacteria</taxon>
        <taxon>Pseudomonadati</taxon>
        <taxon>Spirochaetota</taxon>
        <taxon>Spirochaetia</taxon>
        <taxon>Leptospirales</taxon>
        <taxon>Leptospiraceae</taxon>
        <taxon>Leptospira</taxon>
    </lineage>
</organism>
<evidence type="ECO:0000313" key="9">
    <source>
        <dbReference type="EMBL" id="GBF38774.1"/>
    </source>
</evidence>
<dbReference type="CDD" id="cd02016">
    <property type="entry name" value="TPP_E1_OGDC_like"/>
    <property type="match status" value="1"/>
</dbReference>
<dbReference type="Gene3D" id="3.40.50.11610">
    <property type="entry name" value="Multifunctional 2-oxoglutarate metabolism enzyme, C-terminal domain"/>
    <property type="match status" value="1"/>
</dbReference>
<comment type="function">
    <text evidence="2">E1 component of the 2-oxoglutarate dehydrogenase (OGDH) complex which catalyzes the decarboxylation of 2-oxoglutarate, the first step in the conversion of 2-oxoglutarate to succinyl-CoA and CO(2).</text>
</comment>
<dbReference type="GO" id="GO:0004591">
    <property type="term" value="F:oxoglutarate dehydrogenase (succinyl-transferring) activity"/>
    <property type="evidence" value="ECO:0007669"/>
    <property type="project" value="UniProtKB-EC"/>
</dbReference>
<dbReference type="InterPro" id="IPR005475">
    <property type="entry name" value="Transketolase-like_Pyr-bd"/>
</dbReference>
<evidence type="ECO:0000256" key="2">
    <source>
        <dbReference type="ARBA" id="ARBA00003906"/>
    </source>
</evidence>
<dbReference type="EMBL" id="BFAY01000011">
    <property type="protein sequence ID" value="GBF38774.1"/>
    <property type="molecule type" value="Genomic_DNA"/>
</dbReference>
<reference evidence="9 10" key="1">
    <citation type="submission" date="2018-02" db="EMBL/GenBank/DDBJ databases">
        <title>Novel Leptospira species isolated from soil and water in Japan.</title>
        <authorList>
            <person name="Nakao R."/>
            <person name="Masuzawa T."/>
        </authorList>
    </citation>
    <scope>NUCLEOTIDE SEQUENCE [LARGE SCALE GENOMIC DNA]</scope>
    <source>
        <strain evidence="9 10">E8</strain>
    </source>
</reference>
<dbReference type="NCBIfam" id="TIGR00239">
    <property type="entry name" value="2oxo_dh_E1"/>
    <property type="match status" value="1"/>
</dbReference>
<dbReference type="FunFam" id="3.40.50.970:FF:000061">
    <property type="entry name" value="2-oxoglutarate dehydrogenase E1 component"/>
    <property type="match status" value="1"/>
</dbReference>
<evidence type="ECO:0000313" key="10">
    <source>
        <dbReference type="Proteomes" id="UP000245076"/>
    </source>
</evidence>
<dbReference type="Pfam" id="PF16870">
    <property type="entry name" value="OxoGdeHyase_C"/>
    <property type="match status" value="1"/>
</dbReference>
<dbReference type="Gene3D" id="1.10.287.1150">
    <property type="entry name" value="TPP helical domain"/>
    <property type="match status" value="1"/>
</dbReference>
<dbReference type="GO" id="GO:0006099">
    <property type="term" value="P:tricarboxylic acid cycle"/>
    <property type="evidence" value="ECO:0007669"/>
    <property type="project" value="TreeGrafter"/>
</dbReference>
<evidence type="ECO:0000259" key="8">
    <source>
        <dbReference type="SMART" id="SM00861"/>
    </source>
</evidence>
<name>A0A2P2D2A4_9LEPT</name>
<dbReference type="InterPro" id="IPR029061">
    <property type="entry name" value="THDP-binding"/>
</dbReference>
<comment type="cofactor">
    <cofactor evidence="1">
        <name>thiamine diphosphate</name>
        <dbReference type="ChEBI" id="CHEBI:58937"/>
    </cofactor>
</comment>
<evidence type="ECO:0000256" key="6">
    <source>
        <dbReference type="ARBA" id="ARBA00023052"/>
    </source>
</evidence>
<dbReference type="GO" id="GO:0030976">
    <property type="term" value="F:thiamine pyrophosphate binding"/>
    <property type="evidence" value="ECO:0007669"/>
    <property type="project" value="InterPro"/>
</dbReference>
<dbReference type="PANTHER" id="PTHR23152:SF4">
    <property type="entry name" value="2-OXOADIPATE DEHYDROGENASE COMPLEX COMPONENT E1"/>
    <property type="match status" value="1"/>
</dbReference>
<evidence type="ECO:0000256" key="3">
    <source>
        <dbReference type="ARBA" id="ARBA00006936"/>
    </source>
</evidence>
<sequence length="926" mass="103946">MKIEQLMALYGENGALLEELYEKFKKDPNSLDKEWSLFFQEVETNGVYPQNGSNGNGNGNGKSAVATSFTDAQAGSIREMGIINLLNAYRRQGHLAANVDPLGISQPNRKFIESKLGNLTPADLDTVVDTQNPSLGRAKLKDVVAWFEKAYCSTVGYEQYYLVNDEEREWLQHQIESAEYHAPLPKSIRLRLFEKLFQADHLETFLAKKYVGKKRFSLEGGESMIPMLDTIVEEAGRFKMDGLVIGMAHRGRLNVLVNVIEKPASLVFAEFEEKADKSAGSYADVKYHLGYSNSKMTSSGKEVKLSLAFNPSHLEAVNPVVTGSVRARQEQYGDADRSKFMPITIHGDAAFAGQGVVAETINLMNLDGYTTGGTFHIVINNQIGFTTLPNESRSTLYATDLAKGYQIPIVHVNGDDPEAVYRVTKLGMEYRQKFKKDFIIDLICYRRLGHNETDEPAFTQPKMYSIIKNHLPTAQLYEKKLINDGDISAEELDFIKNGSAQGLEDSFQRAKEQDIKMKVDTMQGVWAKYSKEPLDSGTATSLLAEQIDRIVKAITTVPDGFTPNPKLVKLLQSRKEMAEGKVSLDYGMAEALSFGSILENGFRVRLSGQDSQRGTFSHRHAVLVDINSGAKYVGLNHISEKQAKAEVVNSSLSEFSVLGFEYGYSLSDPSALVLWEAQFGDFANNTQVIFDQFLSSSEVKWQRMSGLVVLLPHGYEGQGPEHSSGRIERFLQLCADNNMQVANCTNAAQYFHLLRRQILRNFRKPLIIFTPKSLLRFPGALSPIDDLLKGAFREVLPDKTEIKADKVEKVIFSFGKVYYDLLKYREENKVQNTALIRVEQVYPFPAKEIQEEVLKTYKNAKTFVWCQEEPKNQGAWTFVRDRFEDLLPNGTKLKYAGRKESASPAAGHMKVHTQEQEQLVSDAYSV</sequence>
<keyword evidence="5" id="KW-0560">Oxidoreductase</keyword>
<dbReference type="Pfam" id="PF16078">
    <property type="entry name" value="2-oxogl_dehyd_N"/>
    <property type="match status" value="1"/>
</dbReference>
<dbReference type="Gene3D" id="3.40.50.970">
    <property type="match status" value="1"/>
</dbReference>
<dbReference type="GO" id="GO:0045252">
    <property type="term" value="C:oxoglutarate dehydrogenase complex"/>
    <property type="evidence" value="ECO:0007669"/>
    <property type="project" value="TreeGrafter"/>
</dbReference>
<dbReference type="PANTHER" id="PTHR23152">
    <property type="entry name" value="2-OXOGLUTARATE DEHYDROGENASE"/>
    <property type="match status" value="1"/>
</dbReference>
<dbReference type="InterPro" id="IPR011603">
    <property type="entry name" value="2oxoglutarate_DH_E1"/>
</dbReference>
<feature type="region of interest" description="Disordered" evidence="7">
    <location>
        <begin position="897"/>
        <end position="926"/>
    </location>
</feature>
<dbReference type="RefSeq" id="WP_108928481.1">
    <property type="nucleotide sequence ID" value="NZ_BFAY01000011.1"/>
</dbReference>
<feature type="domain" description="Transketolase-like pyrimidine-binding" evidence="8">
    <location>
        <begin position="584"/>
        <end position="777"/>
    </location>
</feature>